<dbReference type="EMBL" id="LR134156">
    <property type="protein sequence ID" value="VEA78256.1"/>
    <property type="molecule type" value="Genomic_DNA"/>
</dbReference>
<dbReference type="GO" id="GO:0005829">
    <property type="term" value="C:cytosol"/>
    <property type="evidence" value="ECO:0007669"/>
    <property type="project" value="TreeGrafter"/>
</dbReference>
<keyword evidence="2" id="KW-0413">Isomerase</keyword>
<proteinExistence type="predicted"/>
<gene>
    <name evidence="2" type="primary">rfbD_1</name>
    <name evidence="2" type="ORF">NCTC10047_04200</name>
</gene>
<feature type="domain" description="UDP-galactopyranose mutase C-terminal" evidence="1">
    <location>
        <begin position="29"/>
        <end position="57"/>
    </location>
</feature>
<dbReference type="InterPro" id="IPR015899">
    <property type="entry name" value="UDP-GalPyranose_mutase_C"/>
</dbReference>
<dbReference type="EC" id="5.4.99.9" evidence="2"/>
<dbReference type="PANTHER" id="PTHR21197">
    <property type="entry name" value="UDP-GALACTOPYRANOSE MUTASE"/>
    <property type="match status" value="1"/>
</dbReference>
<dbReference type="GO" id="GO:0008767">
    <property type="term" value="F:UDP-galactopyranose mutase activity"/>
    <property type="evidence" value="ECO:0007669"/>
    <property type="project" value="UniProtKB-EC"/>
</dbReference>
<evidence type="ECO:0000313" key="3">
    <source>
        <dbReference type="Proteomes" id="UP000275676"/>
    </source>
</evidence>
<dbReference type="Pfam" id="PF03275">
    <property type="entry name" value="GLF"/>
    <property type="match status" value="1"/>
</dbReference>
<dbReference type="Proteomes" id="UP000275676">
    <property type="component" value="Chromosome"/>
</dbReference>
<name>A0A447R7K0_SALER</name>
<dbReference type="AlphaFoldDB" id="A0A447R7K0"/>
<dbReference type="PANTHER" id="PTHR21197:SF0">
    <property type="entry name" value="UDP-GALACTOPYRANOSE MUTASE"/>
    <property type="match status" value="1"/>
</dbReference>
<evidence type="ECO:0000313" key="2">
    <source>
        <dbReference type="EMBL" id="VEA78256.1"/>
    </source>
</evidence>
<evidence type="ECO:0000259" key="1">
    <source>
        <dbReference type="Pfam" id="PF03275"/>
    </source>
</evidence>
<reference evidence="2 3" key="1">
    <citation type="submission" date="2018-12" db="EMBL/GenBank/DDBJ databases">
        <authorList>
            <consortium name="Pathogen Informatics"/>
        </authorList>
    </citation>
    <scope>NUCLEOTIDE SEQUENCE [LARGE SCALE GENOMIC DNA]</scope>
    <source>
        <strain evidence="2 3">NCTC10047</strain>
    </source>
</reference>
<accession>A0A447R7K0</accession>
<dbReference type="GO" id="GO:0050660">
    <property type="term" value="F:flavin adenine dinucleotide binding"/>
    <property type="evidence" value="ECO:0007669"/>
    <property type="project" value="TreeGrafter"/>
</dbReference>
<organism evidence="2 3">
    <name type="scientific">Salmonella enterica subsp. arizonae</name>
    <dbReference type="NCBI Taxonomy" id="59203"/>
    <lineage>
        <taxon>Bacteria</taxon>
        <taxon>Pseudomonadati</taxon>
        <taxon>Pseudomonadota</taxon>
        <taxon>Gammaproteobacteria</taxon>
        <taxon>Enterobacterales</taxon>
        <taxon>Enterobacteriaceae</taxon>
        <taxon>Salmonella</taxon>
    </lineage>
</organism>
<protein>
    <submittedName>
        <fullName evidence="2">UDP-galactopyranose mutase</fullName>
        <ecNumber evidence="2">5.4.99.9</ecNumber>
    </submittedName>
</protein>
<dbReference type="Gene3D" id="3.40.50.720">
    <property type="entry name" value="NAD(P)-binding Rossmann-like Domain"/>
    <property type="match status" value="1"/>
</dbReference>
<sequence>MKLQYVIKNIAGNVKLMIYLTILSAERIKMDLLNKYLSRAKKEKNITFIGRLGTYRYLDMDITIAEALQTADVYLTSLHEQKEMPAFTVSV</sequence>